<reference evidence="2" key="1">
    <citation type="submission" date="2016-10" db="EMBL/GenBank/DDBJ databases">
        <authorList>
            <person name="Varghese N."/>
            <person name="Submissions S."/>
        </authorList>
    </citation>
    <scope>NUCLEOTIDE SEQUENCE [LARGE SCALE GENOMIC DNA]</scope>
    <source>
        <strain evidence="2">DSM 25157</strain>
    </source>
</reference>
<dbReference type="RefSeq" id="WP_092701364.1">
    <property type="nucleotide sequence ID" value="NZ_FNQJ01000051.1"/>
</dbReference>
<protein>
    <submittedName>
        <fullName evidence="1">Rho-binding antiterminator</fullName>
    </submittedName>
</protein>
<dbReference type="InterPro" id="IPR023534">
    <property type="entry name" value="Rof/RNase_P-like"/>
</dbReference>
<dbReference type="EMBL" id="FNQJ01000051">
    <property type="protein sequence ID" value="SEA93594.1"/>
    <property type="molecule type" value="Genomic_DNA"/>
</dbReference>
<gene>
    <name evidence="1" type="ORF">SAMN05421875_1511</name>
</gene>
<accession>A0A1H4F8G2</accession>
<name>A0A1H4F8G2_9BURK</name>
<evidence type="ECO:0000313" key="2">
    <source>
        <dbReference type="Proteomes" id="UP000199002"/>
    </source>
</evidence>
<keyword evidence="2" id="KW-1185">Reference proteome</keyword>
<organism evidence="1 2">
    <name type="scientific">Acidovorax soli</name>
    <dbReference type="NCBI Taxonomy" id="592050"/>
    <lineage>
        <taxon>Bacteria</taxon>
        <taxon>Pseudomonadati</taxon>
        <taxon>Pseudomonadota</taxon>
        <taxon>Betaproteobacteria</taxon>
        <taxon>Burkholderiales</taxon>
        <taxon>Comamonadaceae</taxon>
        <taxon>Acidovorax</taxon>
    </lineage>
</organism>
<evidence type="ECO:0000313" key="1">
    <source>
        <dbReference type="EMBL" id="SEA93594.1"/>
    </source>
</evidence>
<sequence length="79" mass="8851">MSDYKPISCEFHEVLESLAMTHKNADVEYLNTDGELRMINGVIRDVYARGGVEFLALSSGDTLRLDQLVSVNGIRLSEF</sequence>
<dbReference type="InterPro" id="IPR038626">
    <property type="entry name" value="Rof-like_sf"/>
</dbReference>
<proteinExistence type="predicted"/>
<dbReference type="AlphaFoldDB" id="A0A1H4F8G2"/>
<dbReference type="SUPFAM" id="SSF101744">
    <property type="entry name" value="Rof/RNase P subunit-like"/>
    <property type="match status" value="1"/>
</dbReference>
<dbReference type="Gene3D" id="2.30.30.400">
    <property type="entry name" value="Rof-like"/>
    <property type="match status" value="1"/>
</dbReference>
<dbReference type="GeneID" id="34231438"/>
<dbReference type="Proteomes" id="UP000199002">
    <property type="component" value="Unassembled WGS sequence"/>
</dbReference>